<dbReference type="RefSeq" id="WP_160003776.1">
    <property type="nucleotide sequence ID" value="NZ_CP049246.1"/>
</dbReference>
<evidence type="ECO:0000256" key="7">
    <source>
        <dbReference type="PIRSR" id="PIRSR036979-1"/>
    </source>
</evidence>
<feature type="binding site" evidence="5 7">
    <location>
        <position position="162"/>
    </location>
    <ligand>
        <name>Mn(2+)</name>
        <dbReference type="ChEBI" id="CHEBI:29035"/>
        <label>1</label>
    </ligand>
</feature>
<dbReference type="EMBL" id="FNUT01000009">
    <property type="protein sequence ID" value="SEG54779.1"/>
    <property type="molecule type" value="Genomic_DNA"/>
</dbReference>
<dbReference type="OrthoDB" id="9788689at2"/>
<keyword evidence="3 5" id="KW-0369">Histidine metabolism</keyword>
<comment type="catalytic activity">
    <reaction evidence="5">
        <text>N-formimidoyl-L-glutamate + H2O = formamide + L-glutamate</text>
        <dbReference type="Rhea" id="RHEA:22492"/>
        <dbReference type="ChEBI" id="CHEBI:15377"/>
        <dbReference type="ChEBI" id="CHEBI:16397"/>
        <dbReference type="ChEBI" id="CHEBI:29985"/>
        <dbReference type="ChEBI" id="CHEBI:58928"/>
        <dbReference type="EC" id="3.5.3.8"/>
    </reaction>
</comment>
<dbReference type="Pfam" id="PF00491">
    <property type="entry name" value="Arginase"/>
    <property type="match status" value="1"/>
</dbReference>
<sequence length="323" mass="35682">MHDKQYQPGDRAAWTGRVDGADANFRRWHQRIEMLNLDTQKIEFDTSFVLLGFCCDEGVRRNLGRVGAKDGPATVRKVLANLPDHIPSSQVLMDAGDVVCIGEDMESAQQELAKRVGQVLEQGGFTIVIGGGHEITYGHYQGVKQAKAGKKIGIINLDAHFDARQTQGGRGNSGTGFYQILEEAKAEGIEVGYLALGIQEISNTLGLFRYADQNGVRYILRNELTPWNLEKILEQIEDFANGVDAIYVTVDMDFFAAPYAPGVSSPAFNGVVPDSMYYALFNFITTLPKVCTIDFAEINPQYDIDSRTTKLAAEMIFRLVNNG</sequence>
<evidence type="ECO:0000256" key="9">
    <source>
        <dbReference type="RuleBase" id="RU003684"/>
    </source>
</evidence>
<dbReference type="GO" id="GO:0050415">
    <property type="term" value="F:formimidoylglutamase activity"/>
    <property type="evidence" value="ECO:0007669"/>
    <property type="project" value="UniProtKB-UniRule"/>
</dbReference>
<feature type="binding site" evidence="7">
    <location>
        <position position="160"/>
    </location>
    <ligand>
        <name>Mn(2+)</name>
        <dbReference type="ChEBI" id="CHEBI:29035"/>
        <label>1</label>
    </ligand>
</feature>
<evidence type="ECO:0000256" key="5">
    <source>
        <dbReference type="HAMAP-Rule" id="MF_00737"/>
    </source>
</evidence>
<dbReference type="AlphaFoldDB" id="A0A1H6B1U9"/>
<dbReference type="Gene3D" id="3.40.800.10">
    <property type="entry name" value="Ureohydrolase domain"/>
    <property type="match status" value="1"/>
</dbReference>
<dbReference type="PANTHER" id="PTHR11358:SF35">
    <property type="entry name" value="FORMIMIDOYLGLUTAMASE"/>
    <property type="match status" value="1"/>
</dbReference>
<dbReference type="InterPro" id="IPR020855">
    <property type="entry name" value="Ureohydrolase_Mn_BS"/>
</dbReference>
<feature type="binding site" evidence="7">
    <location>
        <position position="253"/>
    </location>
    <ligand>
        <name>Mn(2+)</name>
        <dbReference type="ChEBI" id="CHEBI:29035"/>
        <label>1</label>
    </ligand>
</feature>
<dbReference type="InterPro" id="IPR006035">
    <property type="entry name" value="Ureohydrolase"/>
</dbReference>
<dbReference type="InterPro" id="IPR005923">
    <property type="entry name" value="HutG"/>
</dbReference>
<dbReference type="GO" id="GO:0033389">
    <property type="term" value="P:putrescine biosynthetic process from arginine, via agmatine"/>
    <property type="evidence" value="ECO:0007669"/>
    <property type="project" value="TreeGrafter"/>
</dbReference>
<keyword evidence="4 5" id="KW-0464">Manganese</keyword>
<dbReference type="UniPathway" id="UPA00379">
    <property type="reaction ID" value="UER00552"/>
</dbReference>
<feature type="binding site" evidence="5">
    <location>
        <position position="160"/>
    </location>
    <ligand>
        <name>Mn(2+)</name>
        <dbReference type="ChEBI" id="CHEBI:29035"/>
        <label>2</label>
    </ligand>
</feature>
<dbReference type="HAMAP" id="MF_00737">
    <property type="entry name" value="Formimidoylglutam"/>
    <property type="match status" value="1"/>
</dbReference>
<dbReference type="PROSITE" id="PS51409">
    <property type="entry name" value="ARGINASE_2"/>
    <property type="match status" value="1"/>
</dbReference>
<feature type="binding site" evidence="5 7">
    <location>
        <position position="251"/>
    </location>
    <ligand>
        <name>Mn(2+)</name>
        <dbReference type="ChEBI" id="CHEBI:29035"/>
        <label>1</label>
    </ligand>
</feature>
<feature type="binding site" evidence="5">
    <location>
        <position position="251"/>
    </location>
    <ligand>
        <name>Mn(2+)</name>
        <dbReference type="ChEBI" id="CHEBI:29035"/>
        <label>2</label>
    </ligand>
</feature>
<evidence type="ECO:0000256" key="8">
    <source>
        <dbReference type="PROSITE-ProRule" id="PRU00742"/>
    </source>
</evidence>
<name>A0A1H6B1U9_9SPHI</name>
<reference evidence="11" key="1">
    <citation type="submission" date="2016-10" db="EMBL/GenBank/DDBJ databases">
        <authorList>
            <person name="Varghese N."/>
            <person name="Submissions S."/>
        </authorList>
    </citation>
    <scope>NUCLEOTIDE SEQUENCE [LARGE SCALE GENOMIC DNA]</scope>
    <source>
        <strain evidence="11">DSM 22361</strain>
    </source>
</reference>
<dbReference type="GO" id="GO:0019557">
    <property type="term" value="P:L-histidine catabolic process to glutamate and formate"/>
    <property type="evidence" value="ECO:0007669"/>
    <property type="project" value="UniProtKB-UniPathway"/>
</dbReference>
<evidence type="ECO:0000256" key="1">
    <source>
        <dbReference type="ARBA" id="ARBA00022723"/>
    </source>
</evidence>
<comment type="function">
    <text evidence="5">Catalyzes the conversion of N-formimidoyl-L-glutamate to L-glutamate and formamide.</text>
</comment>
<dbReference type="CDD" id="cd09988">
    <property type="entry name" value="Formimidoylglutamase"/>
    <property type="match status" value="1"/>
</dbReference>
<keyword evidence="11" id="KW-1185">Reference proteome</keyword>
<accession>A0A1H6B1U9</accession>
<dbReference type="PANTHER" id="PTHR11358">
    <property type="entry name" value="ARGINASE/AGMATINASE"/>
    <property type="match status" value="1"/>
</dbReference>
<evidence type="ECO:0000313" key="11">
    <source>
        <dbReference type="Proteomes" id="UP000236731"/>
    </source>
</evidence>
<keyword evidence="2 5" id="KW-0378">Hydrolase</keyword>
<evidence type="ECO:0000256" key="3">
    <source>
        <dbReference type="ARBA" id="ARBA00022808"/>
    </source>
</evidence>
<evidence type="ECO:0000256" key="2">
    <source>
        <dbReference type="ARBA" id="ARBA00022801"/>
    </source>
</evidence>
<proteinExistence type="inferred from homology"/>
<comment type="similarity">
    <text evidence="5 8 9">Belongs to the arginase family.</text>
</comment>
<dbReference type="EC" id="3.5.3.8" evidence="5 6"/>
<dbReference type="InterPro" id="IPR023696">
    <property type="entry name" value="Ureohydrolase_dom_sf"/>
</dbReference>
<dbReference type="PIRSF" id="PIRSF036979">
    <property type="entry name" value="Arginase"/>
    <property type="match status" value="1"/>
</dbReference>
<evidence type="ECO:0000256" key="6">
    <source>
        <dbReference type="NCBIfam" id="TIGR01227"/>
    </source>
</evidence>
<comment type="cofactor">
    <cofactor evidence="5 7">
        <name>Mn(2+)</name>
        <dbReference type="ChEBI" id="CHEBI:29035"/>
    </cofactor>
    <text evidence="5 7">Binds 2 manganese ions per subunit.</text>
</comment>
<dbReference type="GO" id="GO:0019556">
    <property type="term" value="P:L-histidine catabolic process to glutamate and formamide"/>
    <property type="evidence" value="ECO:0007669"/>
    <property type="project" value="UniProtKB-UniRule"/>
</dbReference>
<gene>
    <name evidence="5" type="primary">hutG</name>
    <name evidence="10" type="ORF">SAMN05421877_109106</name>
</gene>
<protein>
    <recommendedName>
        <fullName evidence="5 6">Formimidoylglutamase</fullName>
        <ecNumber evidence="5 6">3.5.3.8</ecNumber>
    </recommendedName>
    <alternativeName>
        <fullName evidence="5">Formiminoglutamase</fullName>
    </alternativeName>
    <alternativeName>
        <fullName evidence="5">Formiminoglutamate hydrolase</fullName>
    </alternativeName>
</protein>
<dbReference type="Proteomes" id="UP000236731">
    <property type="component" value="Unassembled WGS sequence"/>
</dbReference>
<feature type="binding site" evidence="5 7">
    <location>
        <position position="133"/>
    </location>
    <ligand>
        <name>Mn(2+)</name>
        <dbReference type="ChEBI" id="CHEBI:29035"/>
        <label>1</label>
    </ligand>
</feature>
<dbReference type="NCBIfam" id="TIGR01227">
    <property type="entry name" value="hutG"/>
    <property type="match status" value="1"/>
</dbReference>
<evidence type="ECO:0000313" key="10">
    <source>
        <dbReference type="EMBL" id="SEG54779.1"/>
    </source>
</evidence>
<feature type="binding site" evidence="5">
    <location>
        <position position="253"/>
    </location>
    <ligand>
        <name>Mn(2+)</name>
        <dbReference type="ChEBI" id="CHEBI:29035"/>
        <label>2</label>
    </ligand>
</feature>
<dbReference type="GO" id="GO:0008783">
    <property type="term" value="F:agmatinase activity"/>
    <property type="evidence" value="ECO:0007669"/>
    <property type="project" value="TreeGrafter"/>
</dbReference>
<feature type="binding site" evidence="5 7">
    <location>
        <position position="158"/>
    </location>
    <ligand>
        <name>Mn(2+)</name>
        <dbReference type="ChEBI" id="CHEBI:29035"/>
        <label>1</label>
    </ligand>
</feature>
<dbReference type="GO" id="GO:0030145">
    <property type="term" value="F:manganese ion binding"/>
    <property type="evidence" value="ECO:0007669"/>
    <property type="project" value="UniProtKB-UniRule"/>
</dbReference>
<feature type="binding site" evidence="5">
    <location>
        <position position="158"/>
    </location>
    <ligand>
        <name>Mn(2+)</name>
        <dbReference type="ChEBI" id="CHEBI:29035"/>
        <label>2</label>
    </ligand>
</feature>
<dbReference type="SUPFAM" id="SSF52768">
    <property type="entry name" value="Arginase/deacetylase"/>
    <property type="match status" value="1"/>
</dbReference>
<evidence type="ECO:0000256" key="4">
    <source>
        <dbReference type="ARBA" id="ARBA00023211"/>
    </source>
</evidence>
<organism evidence="10 11">
    <name type="scientific">Sphingobacterium lactis</name>
    <dbReference type="NCBI Taxonomy" id="797291"/>
    <lineage>
        <taxon>Bacteria</taxon>
        <taxon>Pseudomonadati</taxon>
        <taxon>Bacteroidota</taxon>
        <taxon>Sphingobacteriia</taxon>
        <taxon>Sphingobacteriales</taxon>
        <taxon>Sphingobacteriaceae</taxon>
        <taxon>Sphingobacterium</taxon>
    </lineage>
</organism>
<keyword evidence="1 5" id="KW-0479">Metal-binding</keyword>
<comment type="pathway">
    <text evidence="5">Amino-acid degradation; L-histidine degradation into L-glutamate; L-glutamate from N-formimidoyl-L-glutamate (hydrolase route): step 1/1.</text>
</comment>
<dbReference type="PROSITE" id="PS01053">
    <property type="entry name" value="ARGINASE_1"/>
    <property type="match status" value="1"/>
</dbReference>